<dbReference type="CDD" id="cd17557">
    <property type="entry name" value="REC_Rcp-like"/>
    <property type="match status" value="1"/>
</dbReference>
<evidence type="ECO:0000259" key="2">
    <source>
        <dbReference type="PROSITE" id="PS50110"/>
    </source>
</evidence>
<keyword evidence="4" id="KW-1185">Reference proteome</keyword>
<organism evidence="3 4">
    <name type="scientific">Chryseosolibacter indicus</name>
    <dbReference type="NCBI Taxonomy" id="2782351"/>
    <lineage>
        <taxon>Bacteria</taxon>
        <taxon>Pseudomonadati</taxon>
        <taxon>Bacteroidota</taxon>
        <taxon>Cytophagia</taxon>
        <taxon>Cytophagales</taxon>
        <taxon>Chryseotaleaceae</taxon>
        <taxon>Chryseosolibacter</taxon>
    </lineage>
</organism>
<dbReference type="Gene3D" id="3.40.50.2300">
    <property type="match status" value="1"/>
</dbReference>
<accession>A0ABS5VNJ2</accession>
<dbReference type="EMBL" id="JAHESD010000005">
    <property type="protein sequence ID" value="MBT1702419.1"/>
    <property type="molecule type" value="Genomic_DNA"/>
</dbReference>
<dbReference type="SUPFAM" id="SSF52172">
    <property type="entry name" value="CheY-like"/>
    <property type="match status" value="1"/>
</dbReference>
<reference evidence="3 4" key="1">
    <citation type="submission" date="2021-05" db="EMBL/GenBank/DDBJ databases">
        <title>A Polyphasic approach of four new species of the genus Ohtaekwangia: Ohtaekwangia histidinii sp. nov., Ohtaekwangia cretensis sp. nov., Ohtaekwangia indiensis sp. nov., Ohtaekwangia reichenbachii sp. nov. from diverse environment.</title>
        <authorList>
            <person name="Octaviana S."/>
        </authorList>
    </citation>
    <scope>NUCLEOTIDE SEQUENCE [LARGE SCALE GENOMIC DNA]</scope>
    <source>
        <strain evidence="3 4">PWU20</strain>
    </source>
</reference>
<dbReference type="PANTHER" id="PTHR44520">
    <property type="entry name" value="RESPONSE REGULATOR RCP1-RELATED"/>
    <property type="match status" value="1"/>
</dbReference>
<gene>
    <name evidence="3" type="ORF">KK060_03960</name>
</gene>
<dbReference type="SMART" id="SM00448">
    <property type="entry name" value="REC"/>
    <property type="match status" value="1"/>
</dbReference>
<name>A0ABS5VNJ2_9BACT</name>
<sequence>MKKALILVAEDDVDDRFLLQTAFDEGGDHELLHFVENGVELIDYLNAISDEGGNSYPEIILLDLNMPKKNGKEVLLEIKQHPVYKKIPVIVYTTTKNEVEVRKCYELGANTYIVKPITFEALRKVVESIKSYWLATASIPALHDS</sequence>
<dbReference type="RefSeq" id="WP_254152342.1">
    <property type="nucleotide sequence ID" value="NZ_JAHESD010000005.1"/>
</dbReference>
<evidence type="ECO:0000256" key="1">
    <source>
        <dbReference type="PROSITE-ProRule" id="PRU00169"/>
    </source>
</evidence>
<dbReference type="InterPro" id="IPR052893">
    <property type="entry name" value="TCS_response_regulator"/>
</dbReference>
<dbReference type="InterPro" id="IPR001789">
    <property type="entry name" value="Sig_transdc_resp-reg_receiver"/>
</dbReference>
<dbReference type="Pfam" id="PF00072">
    <property type="entry name" value="Response_reg"/>
    <property type="match status" value="1"/>
</dbReference>
<keyword evidence="1" id="KW-0597">Phosphoprotein</keyword>
<feature type="modified residue" description="4-aspartylphosphate" evidence="1">
    <location>
        <position position="63"/>
    </location>
</feature>
<proteinExistence type="predicted"/>
<dbReference type="PROSITE" id="PS50110">
    <property type="entry name" value="RESPONSE_REGULATORY"/>
    <property type="match status" value="1"/>
</dbReference>
<evidence type="ECO:0000313" key="3">
    <source>
        <dbReference type="EMBL" id="MBT1702419.1"/>
    </source>
</evidence>
<dbReference type="InterPro" id="IPR011006">
    <property type="entry name" value="CheY-like_superfamily"/>
</dbReference>
<protein>
    <submittedName>
        <fullName evidence="3">Response regulator</fullName>
    </submittedName>
</protein>
<evidence type="ECO:0000313" key="4">
    <source>
        <dbReference type="Proteomes" id="UP000772618"/>
    </source>
</evidence>
<dbReference type="Proteomes" id="UP000772618">
    <property type="component" value="Unassembled WGS sequence"/>
</dbReference>
<dbReference type="PANTHER" id="PTHR44520:SF2">
    <property type="entry name" value="RESPONSE REGULATOR RCP1"/>
    <property type="match status" value="1"/>
</dbReference>
<feature type="domain" description="Response regulatory" evidence="2">
    <location>
        <begin position="5"/>
        <end position="130"/>
    </location>
</feature>
<comment type="caution">
    <text evidence="3">The sequence shown here is derived from an EMBL/GenBank/DDBJ whole genome shotgun (WGS) entry which is preliminary data.</text>
</comment>